<evidence type="ECO:0000259" key="10">
    <source>
        <dbReference type="PROSITE" id="PS50109"/>
    </source>
</evidence>
<dbReference type="InterPro" id="IPR029016">
    <property type="entry name" value="GAF-like_dom_sf"/>
</dbReference>
<dbReference type="Gene3D" id="3.30.450.40">
    <property type="match status" value="1"/>
</dbReference>
<dbReference type="InterPro" id="IPR005467">
    <property type="entry name" value="His_kinase_dom"/>
</dbReference>
<dbReference type="PRINTS" id="PR00344">
    <property type="entry name" value="BCTRLSENSOR"/>
</dbReference>
<dbReference type="SMART" id="SM00387">
    <property type="entry name" value="HATPase_c"/>
    <property type="match status" value="1"/>
</dbReference>
<dbReference type="GO" id="GO:0005524">
    <property type="term" value="F:ATP binding"/>
    <property type="evidence" value="ECO:0007669"/>
    <property type="project" value="UniProtKB-KW"/>
</dbReference>
<feature type="transmembrane region" description="Helical" evidence="9">
    <location>
        <begin position="196"/>
        <end position="217"/>
    </location>
</feature>
<feature type="domain" description="Histidine kinase" evidence="10">
    <location>
        <begin position="453"/>
        <end position="664"/>
    </location>
</feature>
<feature type="transmembrane region" description="Helical" evidence="9">
    <location>
        <begin position="141"/>
        <end position="162"/>
    </location>
</feature>
<evidence type="ECO:0000256" key="6">
    <source>
        <dbReference type="ARBA" id="ARBA00022777"/>
    </source>
</evidence>
<dbReference type="SUPFAM" id="SSF47384">
    <property type="entry name" value="Homodimeric domain of signal transducing histidine kinase"/>
    <property type="match status" value="1"/>
</dbReference>
<evidence type="ECO:0000313" key="11">
    <source>
        <dbReference type="EMBL" id="QNI32033.1"/>
    </source>
</evidence>
<evidence type="ECO:0000256" key="1">
    <source>
        <dbReference type="ARBA" id="ARBA00000085"/>
    </source>
</evidence>
<keyword evidence="4" id="KW-0808">Transferase</keyword>
<accession>A0A7G8BHL3</accession>
<keyword evidence="12" id="KW-1185">Reference proteome</keyword>
<evidence type="ECO:0000313" key="12">
    <source>
        <dbReference type="Proteomes" id="UP000515312"/>
    </source>
</evidence>
<evidence type="ECO:0000256" key="4">
    <source>
        <dbReference type="ARBA" id="ARBA00022679"/>
    </source>
</evidence>
<dbReference type="EC" id="2.7.13.3" evidence="2"/>
<dbReference type="SUPFAM" id="SSF55874">
    <property type="entry name" value="ATPase domain of HSP90 chaperone/DNA topoisomerase II/histidine kinase"/>
    <property type="match status" value="1"/>
</dbReference>
<dbReference type="PANTHER" id="PTHR43065:SF46">
    <property type="entry name" value="C4-DICARBOXYLATE TRANSPORT SENSOR PROTEIN DCTB"/>
    <property type="match status" value="1"/>
</dbReference>
<evidence type="ECO:0000256" key="3">
    <source>
        <dbReference type="ARBA" id="ARBA00022553"/>
    </source>
</evidence>
<keyword evidence="3" id="KW-0597">Phosphoprotein</keyword>
<dbReference type="RefSeq" id="WP_186742990.1">
    <property type="nucleotide sequence ID" value="NZ_CP060394.1"/>
</dbReference>
<sequence length="678" mass="75563">MTEFYRIPALVLLSMLLVAFALLYLQTRTTRRLLWLIGWSMVLLRLAMETAGKRSPGVGFALSNAGLVLAPMMFLGSMSPLGFRRWPKILYAYVFAVPSVIFAVLISLYPHPNLPVRIALMLCTITVVYVAVLWNGRRNLLPSWFTLPFSLVIGCAGLWLTYKGQYMFVVYLAQASTNLMTGLLFASAFRRFSPGVIFASAGFLLWTTPVFLDFIFLQPVSPVMVLVGRGVNLIKVMTAVGMILIVLEDELALNKAAKERDHRARIEMERYSEIDLSLLSDVNAEAAYQHACEVIVEVSRFSQAMLLLRDVEGHFRVVAHSGMEEALVAGLNAMIKRATHEEVERFRQSESIAVEMGNTLQVDLRPLFVADDPLEQLGYFKTHAIPLETRKGVAEGCLFLSGLKQPERPLQADDLLPVELLVARLAAMREHNALMQRVARSEKLAGLGQLAAGVAHELNNPLTVVLGYSQILEETLEDHPALESVSLIRGEAQRMRQIIESMLRFWRPSPVEHVAVSVAEILRDIYQLRRADFNRHQIELQLHLAKGLPDVDGNKNQLQQMFLHLINNSLDAFGACNSEEAKALRVEASHDEDGVRVLISDNGPGFLDPNRAFDPFFVTKSPRAGAGKGLSVCYAIARDHGGEISAYNLQPHGAALVIQLPLPRRRHEDELSDEALAR</sequence>
<evidence type="ECO:0000256" key="8">
    <source>
        <dbReference type="ARBA" id="ARBA00023012"/>
    </source>
</evidence>
<dbReference type="InterPro" id="IPR004358">
    <property type="entry name" value="Sig_transdc_His_kin-like_C"/>
</dbReference>
<evidence type="ECO:0000256" key="2">
    <source>
        <dbReference type="ARBA" id="ARBA00012438"/>
    </source>
</evidence>
<comment type="catalytic activity">
    <reaction evidence="1">
        <text>ATP + protein L-histidine = ADP + protein N-phospho-L-histidine.</text>
        <dbReference type="EC" id="2.7.13.3"/>
    </reaction>
</comment>
<feature type="transmembrane region" description="Helical" evidence="9">
    <location>
        <begin position="32"/>
        <end position="48"/>
    </location>
</feature>
<feature type="transmembrane region" description="Helical" evidence="9">
    <location>
        <begin position="168"/>
        <end position="189"/>
    </location>
</feature>
<dbReference type="KEGG" id="adin:H7849_23980"/>
<dbReference type="Pfam" id="PF00512">
    <property type="entry name" value="HisKA"/>
    <property type="match status" value="1"/>
</dbReference>
<evidence type="ECO:0000256" key="7">
    <source>
        <dbReference type="ARBA" id="ARBA00022840"/>
    </source>
</evidence>
<keyword evidence="8" id="KW-0902">Two-component regulatory system</keyword>
<keyword evidence="6" id="KW-0418">Kinase</keyword>
<dbReference type="InterPro" id="IPR003594">
    <property type="entry name" value="HATPase_dom"/>
</dbReference>
<dbReference type="Pfam" id="PF02518">
    <property type="entry name" value="HATPase_c"/>
    <property type="match status" value="1"/>
</dbReference>
<dbReference type="GO" id="GO:0000155">
    <property type="term" value="F:phosphorelay sensor kinase activity"/>
    <property type="evidence" value="ECO:0007669"/>
    <property type="project" value="InterPro"/>
</dbReference>
<evidence type="ECO:0000256" key="5">
    <source>
        <dbReference type="ARBA" id="ARBA00022741"/>
    </source>
</evidence>
<gene>
    <name evidence="11" type="ORF">H7849_23980</name>
</gene>
<protein>
    <recommendedName>
        <fullName evidence="2">histidine kinase</fullName>
        <ecNumber evidence="2">2.7.13.3</ecNumber>
    </recommendedName>
</protein>
<keyword evidence="9" id="KW-0472">Membrane</keyword>
<feature type="transmembrane region" description="Helical" evidence="9">
    <location>
        <begin position="115"/>
        <end position="134"/>
    </location>
</feature>
<keyword evidence="5" id="KW-0547">Nucleotide-binding</keyword>
<dbReference type="SUPFAM" id="SSF55781">
    <property type="entry name" value="GAF domain-like"/>
    <property type="match status" value="1"/>
</dbReference>
<dbReference type="Proteomes" id="UP000515312">
    <property type="component" value="Chromosome"/>
</dbReference>
<dbReference type="EMBL" id="CP060394">
    <property type="protein sequence ID" value="QNI32033.1"/>
    <property type="molecule type" value="Genomic_DNA"/>
</dbReference>
<dbReference type="InterPro" id="IPR003661">
    <property type="entry name" value="HisK_dim/P_dom"/>
</dbReference>
<keyword evidence="9" id="KW-0812">Transmembrane</keyword>
<dbReference type="InterPro" id="IPR036097">
    <property type="entry name" value="HisK_dim/P_sf"/>
</dbReference>
<dbReference type="SMART" id="SM00388">
    <property type="entry name" value="HisKA"/>
    <property type="match status" value="1"/>
</dbReference>
<keyword evidence="7" id="KW-0067">ATP-binding</keyword>
<evidence type="ECO:0000256" key="9">
    <source>
        <dbReference type="SAM" id="Phobius"/>
    </source>
</evidence>
<feature type="transmembrane region" description="Helical" evidence="9">
    <location>
        <begin position="60"/>
        <end position="78"/>
    </location>
</feature>
<name>A0A7G8BHL3_9BACT</name>
<dbReference type="InterPro" id="IPR036890">
    <property type="entry name" value="HATPase_C_sf"/>
</dbReference>
<reference evidence="11 12" key="1">
    <citation type="submission" date="2020-08" db="EMBL/GenBank/DDBJ databases">
        <title>Edaphobacter telluris sp. nov. and Acidobacterium dinghuensis sp. nov., two acidobacteria isolated from forest soil.</title>
        <authorList>
            <person name="Fu J."/>
            <person name="Qiu L."/>
        </authorList>
    </citation>
    <scope>NUCLEOTIDE SEQUENCE [LARGE SCALE GENOMIC DNA]</scope>
    <source>
        <strain evidence="11">4Y35</strain>
    </source>
</reference>
<dbReference type="PANTHER" id="PTHR43065">
    <property type="entry name" value="SENSOR HISTIDINE KINASE"/>
    <property type="match status" value="1"/>
</dbReference>
<feature type="transmembrane region" description="Helical" evidence="9">
    <location>
        <begin position="90"/>
        <end position="109"/>
    </location>
</feature>
<organism evidence="11 12">
    <name type="scientific">Alloacidobacterium dinghuense</name>
    <dbReference type="NCBI Taxonomy" id="2763107"/>
    <lineage>
        <taxon>Bacteria</taxon>
        <taxon>Pseudomonadati</taxon>
        <taxon>Acidobacteriota</taxon>
        <taxon>Terriglobia</taxon>
        <taxon>Terriglobales</taxon>
        <taxon>Acidobacteriaceae</taxon>
        <taxon>Alloacidobacterium</taxon>
    </lineage>
</organism>
<feature type="transmembrane region" description="Helical" evidence="9">
    <location>
        <begin position="6"/>
        <end position="25"/>
    </location>
</feature>
<dbReference type="Gene3D" id="3.30.565.10">
    <property type="entry name" value="Histidine kinase-like ATPase, C-terminal domain"/>
    <property type="match status" value="1"/>
</dbReference>
<dbReference type="CDD" id="cd00082">
    <property type="entry name" value="HisKA"/>
    <property type="match status" value="1"/>
</dbReference>
<keyword evidence="9" id="KW-1133">Transmembrane helix</keyword>
<proteinExistence type="predicted"/>
<dbReference type="Gene3D" id="1.10.287.130">
    <property type="match status" value="1"/>
</dbReference>
<dbReference type="AlphaFoldDB" id="A0A7G8BHL3"/>
<dbReference type="PROSITE" id="PS50109">
    <property type="entry name" value="HIS_KIN"/>
    <property type="match status" value="1"/>
</dbReference>